<evidence type="ECO:0000313" key="9">
    <source>
        <dbReference type="Proteomes" id="UP000325122"/>
    </source>
</evidence>
<dbReference type="PANTHER" id="PTHR10010">
    <property type="entry name" value="SOLUTE CARRIER FAMILY 34 SODIUM PHOSPHATE , MEMBER 2-RELATED"/>
    <property type="match status" value="1"/>
</dbReference>
<evidence type="ECO:0000256" key="2">
    <source>
        <dbReference type="ARBA" id="ARBA00022475"/>
    </source>
</evidence>
<dbReference type="Pfam" id="PF02690">
    <property type="entry name" value="Na_Pi_cotrans"/>
    <property type="match status" value="1"/>
</dbReference>
<dbReference type="RefSeq" id="WP_150023567.1">
    <property type="nucleotide sequence ID" value="NZ_VWOJ01000003.1"/>
</dbReference>
<evidence type="ECO:0000256" key="5">
    <source>
        <dbReference type="ARBA" id="ARBA00023136"/>
    </source>
</evidence>
<dbReference type="PANTHER" id="PTHR10010:SF46">
    <property type="entry name" value="SODIUM-DEPENDENT PHOSPHATE TRANSPORT PROTEIN 2B"/>
    <property type="match status" value="1"/>
</dbReference>
<accession>A0A5M6ZEY5</accession>
<dbReference type="GO" id="GO:0044341">
    <property type="term" value="P:sodium-dependent phosphate transport"/>
    <property type="evidence" value="ECO:0007669"/>
    <property type="project" value="InterPro"/>
</dbReference>
<feature type="transmembrane region" description="Helical" evidence="7">
    <location>
        <begin position="84"/>
        <end position="103"/>
    </location>
</feature>
<comment type="subcellular location">
    <subcellularLocation>
        <location evidence="1">Cell membrane</location>
        <topology evidence="1">Multi-pass membrane protein</topology>
    </subcellularLocation>
</comment>
<evidence type="ECO:0000256" key="4">
    <source>
        <dbReference type="ARBA" id="ARBA00022989"/>
    </source>
</evidence>
<keyword evidence="3 7" id="KW-0812">Transmembrane</keyword>
<gene>
    <name evidence="8" type="ORF">F1654_10850</name>
</gene>
<keyword evidence="9" id="KW-1185">Reference proteome</keyword>
<feature type="transmembrane region" description="Helical" evidence="7">
    <location>
        <begin position="109"/>
        <end position="128"/>
    </location>
</feature>
<dbReference type="InterPro" id="IPR003841">
    <property type="entry name" value="Na/Pi_transpt"/>
</dbReference>
<comment type="caution">
    <text evidence="8">The sequence shown here is derived from an EMBL/GenBank/DDBJ whole genome shotgun (WGS) entry which is preliminary data.</text>
</comment>
<name>A0A5M6ZEY5_9PROT</name>
<feature type="transmembrane region" description="Helical" evidence="7">
    <location>
        <begin position="218"/>
        <end position="237"/>
    </location>
</feature>
<evidence type="ECO:0000256" key="6">
    <source>
        <dbReference type="SAM" id="MobiDB-lite"/>
    </source>
</evidence>
<dbReference type="NCBIfam" id="NF037997">
    <property type="entry name" value="Na_Pi_symport"/>
    <property type="match status" value="1"/>
</dbReference>
<dbReference type="AlphaFoldDB" id="A0A5M6ZEY5"/>
<dbReference type="GO" id="GO:0005886">
    <property type="term" value="C:plasma membrane"/>
    <property type="evidence" value="ECO:0007669"/>
    <property type="project" value="UniProtKB-SubCell"/>
</dbReference>
<reference evidence="8 9" key="1">
    <citation type="submission" date="2019-09" db="EMBL/GenBank/DDBJ databases">
        <authorList>
            <person name="Kevbrin V."/>
            <person name="Grouzdev D.S."/>
        </authorList>
    </citation>
    <scope>NUCLEOTIDE SEQUENCE [LARGE SCALE GENOMIC DNA]</scope>
    <source>
        <strain evidence="8 9">G-192</strain>
    </source>
</reference>
<keyword evidence="5 7" id="KW-0472">Membrane</keyword>
<evidence type="ECO:0000256" key="3">
    <source>
        <dbReference type="ARBA" id="ARBA00022692"/>
    </source>
</evidence>
<sequence length="552" mass="57365">MTAMLTLAGGIGLFLLGMGLLTDGLKIAAGGALRTLLQTWTRTSVRGFAVGVLITAVVQSSSAVTVATVGFVNARLLSLRRAVWVILGTNVGTTMTGWLVALVGVKVDVGALALPLIGIGMALTLTAGERARLAGAGRSLTGFGLFFLGVGVLAAGFGGVAPSLAALTPESAGLLSIAAFVLIGALVTVLTQSSSAAIAIVLTASAGEAFALELAAAAVIGTNLGTTSTAVFAALGAGAPARRVASAHILFNLFAGAVALITLPLLLPAARELAGLALGSEDMPSTLALFHTLFNVTGVILAWPLVNRTVRWLSARFVTEDETLARPAHLDPTSLPVPSLALNALAMELARMTSLTLELVREAAGPKPVARKRLALRADGLMQLGERIREFLARLNASALPESVTAAVPDLVRTLQHLEELAGLAAEIAPDRTPPGRFGKGEAWLALQQALQACLDFDPAGMSELAFERRLKKLDRTFQSAYRDVKTELLHGVSKGELDVGAVDPALMHARRIRQICDTVLKARRRLHAWRPLASDTDPKGAEPAETASAES</sequence>
<dbReference type="EMBL" id="VWOJ01000003">
    <property type="protein sequence ID" value="KAA5802317.1"/>
    <property type="molecule type" value="Genomic_DNA"/>
</dbReference>
<organism evidence="8 9">
    <name type="scientific">Alkalicaulis satelles</name>
    <dbReference type="NCBI Taxonomy" id="2609175"/>
    <lineage>
        <taxon>Bacteria</taxon>
        <taxon>Pseudomonadati</taxon>
        <taxon>Pseudomonadota</taxon>
        <taxon>Alphaproteobacteria</taxon>
        <taxon>Maricaulales</taxon>
        <taxon>Maricaulaceae</taxon>
        <taxon>Alkalicaulis</taxon>
    </lineage>
</organism>
<feature type="transmembrane region" description="Helical" evidence="7">
    <location>
        <begin position="48"/>
        <end position="72"/>
    </location>
</feature>
<feature type="region of interest" description="Disordered" evidence="6">
    <location>
        <begin position="532"/>
        <end position="552"/>
    </location>
</feature>
<feature type="transmembrane region" description="Helical" evidence="7">
    <location>
        <begin position="287"/>
        <end position="306"/>
    </location>
</feature>
<keyword evidence="4 7" id="KW-1133">Transmembrane helix</keyword>
<keyword evidence="2" id="KW-1003">Cell membrane</keyword>
<proteinExistence type="predicted"/>
<feature type="transmembrane region" description="Helical" evidence="7">
    <location>
        <begin position="172"/>
        <end position="189"/>
    </location>
</feature>
<dbReference type="GO" id="GO:0005436">
    <property type="term" value="F:sodium:phosphate symporter activity"/>
    <property type="evidence" value="ECO:0007669"/>
    <property type="project" value="InterPro"/>
</dbReference>
<evidence type="ECO:0000256" key="7">
    <source>
        <dbReference type="SAM" id="Phobius"/>
    </source>
</evidence>
<evidence type="ECO:0000256" key="1">
    <source>
        <dbReference type="ARBA" id="ARBA00004651"/>
    </source>
</evidence>
<protein>
    <submittedName>
        <fullName evidence="8">Na/Pi cotransporter family protein</fullName>
    </submittedName>
</protein>
<feature type="transmembrane region" description="Helical" evidence="7">
    <location>
        <begin position="249"/>
        <end position="267"/>
    </location>
</feature>
<feature type="transmembrane region" description="Helical" evidence="7">
    <location>
        <begin position="140"/>
        <end position="160"/>
    </location>
</feature>
<dbReference type="Proteomes" id="UP000325122">
    <property type="component" value="Unassembled WGS sequence"/>
</dbReference>
<evidence type="ECO:0000313" key="8">
    <source>
        <dbReference type="EMBL" id="KAA5802317.1"/>
    </source>
</evidence>